<feature type="domain" description="T6SS Phospholipase effector Tle1-like catalytic" evidence="2">
    <location>
        <begin position="15"/>
        <end position="326"/>
    </location>
</feature>
<evidence type="ECO:0000313" key="3">
    <source>
        <dbReference type="EMBL" id="PKY01786.1"/>
    </source>
</evidence>
<reference evidence="3" key="1">
    <citation type="submission" date="2016-12" db="EMBL/GenBank/DDBJ databases">
        <title>The genomes of Aspergillus section Nigri reveals drivers in fungal speciation.</title>
        <authorList>
            <consortium name="DOE Joint Genome Institute"/>
            <person name="Vesth T.C."/>
            <person name="Nybo J."/>
            <person name="Theobald S."/>
            <person name="Brandl J."/>
            <person name="Frisvad J.C."/>
            <person name="Nielsen K.F."/>
            <person name="Lyhne E.K."/>
            <person name="Kogle M.E."/>
            <person name="Kuo A."/>
            <person name="Riley R."/>
            <person name="Clum A."/>
            <person name="Nolan M."/>
            <person name="Lipzen A."/>
            <person name="Salamov A."/>
            <person name="Henrissat B."/>
            <person name="Wiebenga A."/>
            <person name="De vries R.P."/>
            <person name="Grigoriev I.V."/>
            <person name="Mortensen U.H."/>
            <person name="Andersen M.R."/>
            <person name="Baker S.E."/>
        </authorList>
    </citation>
    <scope>NUCLEOTIDE SEQUENCE</scope>
    <source>
        <strain evidence="3">IBT 28561</strain>
    </source>
</reference>
<feature type="region of interest" description="Disordered" evidence="1">
    <location>
        <begin position="262"/>
        <end position="284"/>
    </location>
</feature>
<organism evidence="3 4">
    <name type="scientific">Aspergillus campestris (strain IBT 28561)</name>
    <dbReference type="NCBI Taxonomy" id="1392248"/>
    <lineage>
        <taxon>Eukaryota</taxon>
        <taxon>Fungi</taxon>
        <taxon>Dikarya</taxon>
        <taxon>Ascomycota</taxon>
        <taxon>Pezizomycotina</taxon>
        <taxon>Eurotiomycetes</taxon>
        <taxon>Eurotiomycetidae</taxon>
        <taxon>Eurotiales</taxon>
        <taxon>Aspergillaceae</taxon>
        <taxon>Aspergillus</taxon>
        <taxon>Aspergillus subgen. Circumdati</taxon>
    </lineage>
</organism>
<proteinExistence type="predicted"/>
<keyword evidence="4" id="KW-1185">Reference proteome</keyword>
<dbReference type="OrthoDB" id="3162439at2759"/>
<dbReference type="PANTHER" id="PTHR33840">
    <property type="match status" value="1"/>
</dbReference>
<sequence length="495" mass="56596">MAEPCDCEEAPPTRRELVLCFDGTGNTFRADGEESNILKIFRMLDRTKEKRYCYYQRTDITPGAFANLAFRPFSNLPTHKIFDQALATSFDQHVIRGYRFLARRWQPGAKIYLFGFSRGAYTARFLNEMLDFVGLISADNEELIPFVWEAFTQWKFADPGPERRAAERCLRVSRDTMCRSVGFVQFLGLFDTVNSVAEFNRDESKDTQIQPNPRIMRHAVSIDERRIKFQPVLFGDVHPHKHTSRAPKRVSTWAAHGEEALAAKDRDRASTCGHDSPIRTLSPSQRNDDFEEVYFAGDHSDVGGGDPPAPDDVPASQIPLMWMVQEAILAGLTFDPDQLARLGCFDPHTQRADPKIVRAATTAEVHDSLNYDGGKGLETLFWRIMEFFPFKRPKITPDGSVAMTRWHTRGLRRPLPEGARIHGSVIERLRRDRDYRPYNLGLGHQVAEAQGQMAHRDIGRWRHVEHAGMCDYWVRVRGADAQDDTVRSRDMCEDC</sequence>
<protein>
    <recommendedName>
        <fullName evidence="2">T6SS Phospholipase effector Tle1-like catalytic domain-containing protein</fullName>
    </recommendedName>
</protein>
<name>A0A2I1CVX9_ASPC2</name>
<gene>
    <name evidence="3" type="ORF">P168DRAFT_274440</name>
</gene>
<dbReference type="Pfam" id="PF09994">
    <property type="entry name" value="T6SS_Tle1-like_cat"/>
    <property type="match status" value="1"/>
</dbReference>
<dbReference type="RefSeq" id="XP_024690380.1">
    <property type="nucleotide sequence ID" value="XM_024835424.1"/>
</dbReference>
<dbReference type="InterPro" id="IPR018712">
    <property type="entry name" value="Tle1-like_cat"/>
</dbReference>
<evidence type="ECO:0000259" key="2">
    <source>
        <dbReference type="Pfam" id="PF09994"/>
    </source>
</evidence>
<dbReference type="VEuPathDB" id="FungiDB:P168DRAFT_274440"/>
<comment type="caution">
    <text evidence="3">The sequence shown here is derived from an EMBL/GenBank/DDBJ whole genome shotgun (WGS) entry which is preliminary data.</text>
</comment>
<dbReference type="AlphaFoldDB" id="A0A2I1CVX9"/>
<dbReference type="Proteomes" id="UP000234254">
    <property type="component" value="Unassembled WGS sequence"/>
</dbReference>
<evidence type="ECO:0000313" key="4">
    <source>
        <dbReference type="Proteomes" id="UP000234254"/>
    </source>
</evidence>
<dbReference type="GeneID" id="36542948"/>
<dbReference type="EMBL" id="MSFM01000011">
    <property type="protein sequence ID" value="PKY01786.1"/>
    <property type="molecule type" value="Genomic_DNA"/>
</dbReference>
<dbReference type="PANTHER" id="PTHR33840:SF2">
    <property type="entry name" value="TLE1 PHOSPHOLIPASE DOMAIN-CONTAINING PROTEIN"/>
    <property type="match status" value="1"/>
</dbReference>
<evidence type="ECO:0000256" key="1">
    <source>
        <dbReference type="SAM" id="MobiDB-lite"/>
    </source>
</evidence>
<accession>A0A2I1CVX9</accession>